<protein>
    <recommendedName>
        <fullName evidence="3">General stress protein 17M-like domain-containing protein</fullName>
    </recommendedName>
</protein>
<sequence length="122" mass="12677">MEKNILAYFKSPEEAEQAAKQLEAIGTIDMSIDRFSKNPGGDLNSIMNPITGEFSSLASLSLNADITERDAGILLASGTDASGLSDGGQGGPTGRDILLTVVVDEAVHQQALQICEQAGGLV</sequence>
<keyword evidence="2" id="KW-1185">Reference proteome</keyword>
<reference evidence="2" key="1">
    <citation type="journal article" date="2019" name="Int. J. Syst. Evol. Microbiol.">
        <title>The Global Catalogue of Microorganisms (GCM) 10K type strain sequencing project: providing services to taxonomists for standard genome sequencing and annotation.</title>
        <authorList>
            <consortium name="The Broad Institute Genomics Platform"/>
            <consortium name="The Broad Institute Genome Sequencing Center for Infectious Disease"/>
            <person name="Wu L."/>
            <person name="Ma J."/>
        </authorList>
    </citation>
    <scope>NUCLEOTIDE SEQUENCE [LARGE SCALE GENOMIC DNA]</scope>
    <source>
        <strain evidence="2">PCU 280</strain>
    </source>
</reference>
<gene>
    <name evidence="1" type="ORF">ACFP56_05385</name>
</gene>
<dbReference type="RefSeq" id="WP_379231997.1">
    <property type="nucleotide sequence ID" value="NZ_JBHSTE010000002.1"/>
</dbReference>
<name>A0ABW1UZZ1_9BACL</name>
<evidence type="ECO:0000313" key="1">
    <source>
        <dbReference type="EMBL" id="MFC6332047.1"/>
    </source>
</evidence>
<evidence type="ECO:0008006" key="3">
    <source>
        <dbReference type="Google" id="ProtNLM"/>
    </source>
</evidence>
<proteinExistence type="predicted"/>
<dbReference type="EMBL" id="JBHSTE010000002">
    <property type="protein sequence ID" value="MFC6332047.1"/>
    <property type="molecule type" value="Genomic_DNA"/>
</dbReference>
<accession>A0ABW1UZZ1</accession>
<comment type="caution">
    <text evidence="1">The sequence shown here is derived from an EMBL/GenBank/DDBJ whole genome shotgun (WGS) entry which is preliminary data.</text>
</comment>
<evidence type="ECO:0000313" key="2">
    <source>
        <dbReference type="Proteomes" id="UP001596233"/>
    </source>
</evidence>
<organism evidence="1 2">
    <name type="scientific">Paenibacillus septentrionalis</name>
    <dbReference type="NCBI Taxonomy" id="429342"/>
    <lineage>
        <taxon>Bacteria</taxon>
        <taxon>Bacillati</taxon>
        <taxon>Bacillota</taxon>
        <taxon>Bacilli</taxon>
        <taxon>Bacillales</taxon>
        <taxon>Paenibacillaceae</taxon>
        <taxon>Paenibacillus</taxon>
    </lineage>
</organism>
<dbReference type="Proteomes" id="UP001596233">
    <property type="component" value="Unassembled WGS sequence"/>
</dbReference>